<keyword evidence="5" id="KW-1185">Reference proteome</keyword>
<dbReference type="SUPFAM" id="SSF52540">
    <property type="entry name" value="P-loop containing nucleoside triphosphate hydrolases"/>
    <property type="match status" value="1"/>
</dbReference>
<gene>
    <name evidence="4" type="ORF">TetV_037</name>
</gene>
<dbReference type="Gene3D" id="3.40.50.300">
    <property type="entry name" value="P-loop containing nucleotide triphosphate hydrolases"/>
    <property type="match status" value="1"/>
</dbReference>
<evidence type="ECO:0000259" key="3">
    <source>
        <dbReference type="PROSITE" id="PS51206"/>
    </source>
</evidence>
<evidence type="ECO:0000313" key="4">
    <source>
        <dbReference type="EMBL" id="AUF82129.1"/>
    </source>
</evidence>
<evidence type="ECO:0000256" key="2">
    <source>
        <dbReference type="ARBA" id="ARBA00022840"/>
    </source>
</evidence>
<dbReference type="PROSITE" id="PS51206">
    <property type="entry name" value="SF3_HELICASE_1"/>
    <property type="match status" value="1"/>
</dbReference>
<protein>
    <recommendedName>
        <fullName evidence="3">SF3 helicase domain-containing protein</fullName>
    </recommendedName>
</protein>
<dbReference type="InterPro" id="IPR027417">
    <property type="entry name" value="P-loop_NTPase"/>
</dbReference>
<evidence type="ECO:0000313" key="5">
    <source>
        <dbReference type="Proteomes" id="UP000244773"/>
    </source>
</evidence>
<dbReference type="Proteomes" id="UP000244773">
    <property type="component" value="Segment"/>
</dbReference>
<name>A0A2P0VN23_9VIRU</name>
<evidence type="ECO:0000256" key="1">
    <source>
        <dbReference type="ARBA" id="ARBA00022741"/>
    </source>
</evidence>
<dbReference type="InterPro" id="IPR014015">
    <property type="entry name" value="Helicase_SF3_DNA-vir"/>
</dbReference>
<organism evidence="4">
    <name type="scientific">Tetraselmis virus 1</name>
    <dbReference type="NCBI Taxonomy" id="2060617"/>
    <lineage>
        <taxon>Viruses</taxon>
        <taxon>Varidnaviria</taxon>
        <taxon>Bamfordvirae</taxon>
        <taxon>Nucleocytoviricota</taxon>
        <taxon>Megaviricetes</taxon>
        <taxon>Imitervirales</taxon>
        <taxon>Allomimiviridae</taxon>
        <taxon>Oceanusvirus</taxon>
        <taxon>Oceanusvirus kaneohense</taxon>
    </lineage>
</organism>
<dbReference type="Pfam" id="PF19263">
    <property type="entry name" value="DUF5906"/>
    <property type="match status" value="1"/>
</dbReference>
<feature type="domain" description="SF3 helicase" evidence="3">
    <location>
        <begin position="373"/>
        <end position="529"/>
    </location>
</feature>
<dbReference type="GO" id="GO:0005524">
    <property type="term" value="F:ATP binding"/>
    <property type="evidence" value="ECO:0007669"/>
    <property type="project" value="UniProtKB-KW"/>
</dbReference>
<sequence>MSGRERIDDDRVQIQVRRNEQSASWERTCDDFIENTLEILPDHLENKDDIRDATRNLLNIYKDLKHKSTSPNQSLNQEEFQFLNTEDLFADIQQHRSKIVDSLLEGRYEVSEKNKIRIERIKGIADRCREMAYGLKIIDQASKLYRTSLEETDILINRISDAEKEKGDEKDDDAMEIFLETRKLTGIESGGSKGKKVSPFNRLILYVQFCLRNEDYRRYGELVYKRVRNSENLPTIAWNPVSSLEQFIYKVCDKSVNPDMWLIIAQPSDVVSSVVRYFVKSKDPEFPDLKKRKSMFSFDNGVYLADTNEFFKYPLSADCDLSYGEDIPSKHFDLPFPYEKWMEMGGKDGFDNWKMIDTPHVESLFVYQDIPGEAIDVMYFTVGRLMHAVGEKDNYGYIGMITGAAGNGKSTFCMHLAKLWEAEDVGVLSNNCEKKFALWPFMEKFLFIAPEVKSDFCLDQAEWQGITTGDPMSIAGKFLKAMSTRWKVPGFFSGNQVPNWTDHGGSVLRRIIQWKFDKRVQRENANLGKEMELEIPMFILKSACAYLTCLKENGGGAIWNWAPDYFKKNRRDLTSRLNPLQNFLDSNLVIKDDSENGKVPLDDFLKELKRHCDSNGFKDYKFHNDTHDTVFADNGMSLNKTQYVYPGGDRTRKIKCVIGCRLRSDDEMDENQEMV</sequence>
<accession>A0A2P0VN23</accession>
<dbReference type="EMBL" id="KY322437">
    <property type="protein sequence ID" value="AUF82129.1"/>
    <property type="molecule type" value="Genomic_DNA"/>
</dbReference>
<proteinExistence type="predicted"/>
<keyword evidence="1" id="KW-0547">Nucleotide-binding</keyword>
<keyword evidence="2" id="KW-0067">ATP-binding</keyword>
<reference evidence="4" key="1">
    <citation type="journal article" date="2018" name="Virology">
        <title>A giant virus infecting green algae encodes key fermentation genes.</title>
        <authorList>
            <person name="Schvarcz C.R."/>
            <person name="Steward G.F."/>
        </authorList>
    </citation>
    <scope>NUCLEOTIDE SEQUENCE [LARGE SCALE GENOMIC DNA]</scope>
</reference>
<dbReference type="InterPro" id="IPR045455">
    <property type="entry name" value="NrS-1_pol-like_helicase"/>
</dbReference>